<name>A0A5B0QKF5_PUCGR</name>
<protein>
    <submittedName>
        <fullName evidence="2">Uncharacterized protein</fullName>
    </submittedName>
</protein>
<feature type="compositionally biased region" description="Low complexity" evidence="1">
    <location>
        <begin position="31"/>
        <end position="40"/>
    </location>
</feature>
<evidence type="ECO:0000313" key="3">
    <source>
        <dbReference type="Proteomes" id="UP000325313"/>
    </source>
</evidence>
<dbReference type="Proteomes" id="UP000325313">
    <property type="component" value="Unassembled WGS sequence"/>
</dbReference>
<feature type="region of interest" description="Disordered" evidence="1">
    <location>
        <begin position="30"/>
        <end position="49"/>
    </location>
</feature>
<sequence length="138" mass="15593">MNFPFVTLLIYTININLKYTNARAILPRDYSSSSPLSPASYDKEDGMNENLNRLNLGPTFSVRPSKDAENLDSIPSLDADKEQQSQRKSIVLSSSLNFSIRVEDASKDRNSILIPIGTPCYCFYLFSRILNDDRGTKF</sequence>
<organism evidence="2 3">
    <name type="scientific">Puccinia graminis f. sp. tritici</name>
    <dbReference type="NCBI Taxonomy" id="56615"/>
    <lineage>
        <taxon>Eukaryota</taxon>
        <taxon>Fungi</taxon>
        <taxon>Dikarya</taxon>
        <taxon>Basidiomycota</taxon>
        <taxon>Pucciniomycotina</taxon>
        <taxon>Pucciniomycetes</taxon>
        <taxon>Pucciniales</taxon>
        <taxon>Pucciniaceae</taxon>
        <taxon>Puccinia</taxon>
    </lineage>
</organism>
<dbReference type="EMBL" id="VDEP01000276">
    <property type="protein sequence ID" value="KAA1113642.1"/>
    <property type="molecule type" value="Genomic_DNA"/>
</dbReference>
<comment type="caution">
    <text evidence="2">The sequence shown here is derived from an EMBL/GenBank/DDBJ whole genome shotgun (WGS) entry which is preliminary data.</text>
</comment>
<evidence type="ECO:0000256" key="1">
    <source>
        <dbReference type="SAM" id="MobiDB-lite"/>
    </source>
</evidence>
<proteinExistence type="predicted"/>
<evidence type="ECO:0000313" key="2">
    <source>
        <dbReference type="EMBL" id="KAA1113642.1"/>
    </source>
</evidence>
<dbReference type="AlphaFoldDB" id="A0A5B0QKF5"/>
<reference evidence="2 3" key="1">
    <citation type="submission" date="2019-05" db="EMBL/GenBank/DDBJ databases">
        <title>Emergence of the Ug99 lineage of the wheat stem rust pathogen through somatic hybridization.</title>
        <authorList>
            <person name="Li F."/>
            <person name="Upadhyaya N.M."/>
            <person name="Sperschneider J."/>
            <person name="Matny O."/>
            <person name="Nguyen-Phuc H."/>
            <person name="Mago R."/>
            <person name="Raley C."/>
            <person name="Miller M.E."/>
            <person name="Silverstein K.A.T."/>
            <person name="Henningsen E."/>
            <person name="Hirsch C.D."/>
            <person name="Visser B."/>
            <person name="Pretorius Z.A."/>
            <person name="Steffenson B.J."/>
            <person name="Schwessinger B."/>
            <person name="Dodds P.N."/>
            <person name="Figueroa M."/>
        </authorList>
    </citation>
    <scope>NUCLEOTIDE SEQUENCE [LARGE SCALE GENOMIC DNA]</scope>
    <source>
        <strain evidence="2 3">Ug99</strain>
    </source>
</reference>
<accession>A0A5B0QKF5</accession>
<feature type="region of interest" description="Disordered" evidence="1">
    <location>
        <begin position="56"/>
        <end position="88"/>
    </location>
</feature>
<gene>
    <name evidence="2" type="ORF">PGTUg99_012984</name>
</gene>